<proteinExistence type="predicted"/>
<feature type="non-terminal residue" evidence="1">
    <location>
        <position position="75"/>
    </location>
</feature>
<gene>
    <name evidence="1" type="ORF">METZ01_LOCUS326107</name>
</gene>
<dbReference type="AlphaFoldDB" id="A0A382PIP5"/>
<protein>
    <submittedName>
        <fullName evidence="1">Uncharacterized protein</fullName>
    </submittedName>
</protein>
<dbReference type="EMBL" id="UINC01107692">
    <property type="protein sequence ID" value="SVC73253.1"/>
    <property type="molecule type" value="Genomic_DNA"/>
</dbReference>
<name>A0A382PIP5_9ZZZZ</name>
<organism evidence="1">
    <name type="scientific">marine metagenome</name>
    <dbReference type="NCBI Taxonomy" id="408172"/>
    <lineage>
        <taxon>unclassified sequences</taxon>
        <taxon>metagenomes</taxon>
        <taxon>ecological metagenomes</taxon>
    </lineage>
</organism>
<reference evidence="1" key="1">
    <citation type="submission" date="2018-05" db="EMBL/GenBank/DDBJ databases">
        <authorList>
            <person name="Lanie J.A."/>
            <person name="Ng W.-L."/>
            <person name="Kazmierczak K.M."/>
            <person name="Andrzejewski T.M."/>
            <person name="Davidsen T.M."/>
            <person name="Wayne K.J."/>
            <person name="Tettelin H."/>
            <person name="Glass J.I."/>
            <person name="Rusch D."/>
            <person name="Podicherti R."/>
            <person name="Tsui H.-C.T."/>
            <person name="Winkler M.E."/>
        </authorList>
    </citation>
    <scope>NUCLEOTIDE SEQUENCE</scope>
</reference>
<feature type="non-terminal residue" evidence="1">
    <location>
        <position position="1"/>
    </location>
</feature>
<evidence type="ECO:0000313" key="1">
    <source>
        <dbReference type="EMBL" id="SVC73253.1"/>
    </source>
</evidence>
<sequence>VGSTLLGSIQPMKLANISKINKNTDKLIRNLKDLNILSEPFCPPLIIPTSAEPKLNKMTIMIAITIISITFYVRL</sequence>
<accession>A0A382PIP5</accession>